<protein>
    <submittedName>
        <fullName evidence="4">Uncharacterized protein</fullName>
    </submittedName>
</protein>
<dbReference type="SMART" id="SM00248">
    <property type="entry name" value="ANK"/>
    <property type="match status" value="2"/>
</dbReference>
<sequence>KKVHNLGNSPLHLAIQYGNLKVVKKLVEDNSDMCFQLNEEGMAAIHIAAQMVYVDRASSLRSAEIASCLLGSTPDCIQLLSKDKKNALNFAIQSHQYILALRCLLWNDVEASILINQSVNRGDTPLHTYFRRPPPFRTSKEKAMRAQ</sequence>
<dbReference type="Pfam" id="PF12796">
    <property type="entry name" value="Ank_2"/>
    <property type="match status" value="1"/>
</dbReference>
<evidence type="ECO:0000256" key="3">
    <source>
        <dbReference type="PROSITE-ProRule" id="PRU00023"/>
    </source>
</evidence>
<gene>
    <name evidence="4" type="ORF">KI387_034553</name>
</gene>
<dbReference type="InterPro" id="IPR036770">
    <property type="entry name" value="Ankyrin_rpt-contain_sf"/>
</dbReference>
<evidence type="ECO:0000313" key="5">
    <source>
        <dbReference type="Proteomes" id="UP000824469"/>
    </source>
</evidence>
<dbReference type="Gene3D" id="1.25.40.20">
    <property type="entry name" value="Ankyrin repeat-containing domain"/>
    <property type="match status" value="1"/>
</dbReference>
<comment type="caution">
    <text evidence="4">The sequence shown here is derived from an EMBL/GenBank/DDBJ whole genome shotgun (WGS) entry which is preliminary data.</text>
</comment>
<dbReference type="InterPro" id="IPR002110">
    <property type="entry name" value="Ankyrin_rpt"/>
</dbReference>
<evidence type="ECO:0000313" key="4">
    <source>
        <dbReference type="EMBL" id="KAH9290436.1"/>
    </source>
</evidence>
<dbReference type="SUPFAM" id="SSF48403">
    <property type="entry name" value="Ankyrin repeat"/>
    <property type="match status" value="1"/>
</dbReference>
<dbReference type="PROSITE" id="PS50297">
    <property type="entry name" value="ANK_REP_REGION"/>
    <property type="match status" value="1"/>
</dbReference>
<dbReference type="PANTHER" id="PTHR24186:SF38">
    <property type="entry name" value="ANKYRIN REPEAT FAMILY PROTEIN"/>
    <property type="match status" value="1"/>
</dbReference>
<dbReference type="AlphaFoldDB" id="A0AA38BXQ5"/>
<feature type="non-terminal residue" evidence="4">
    <location>
        <position position="1"/>
    </location>
</feature>
<dbReference type="PROSITE" id="PS50088">
    <property type="entry name" value="ANK_REPEAT"/>
    <property type="match status" value="1"/>
</dbReference>
<dbReference type="Proteomes" id="UP000824469">
    <property type="component" value="Unassembled WGS sequence"/>
</dbReference>
<evidence type="ECO:0000256" key="1">
    <source>
        <dbReference type="ARBA" id="ARBA00022737"/>
    </source>
</evidence>
<accession>A0AA38BXQ5</accession>
<dbReference type="PANTHER" id="PTHR24186">
    <property type="entry name" value="PROTEIN PHOSPHATASE 1 REGULATORY SUBUNIT"/>
    <property type="match status" value="1"/>
</dbReference>
<reference evidence="4 5" key="1">
    <citation type="journal article" date="2021" name="Nat. Plants">
        <title>The Taxus genome provides insights into paclitaxel biosynthesis.</title>
        <authorList>
            <person name="Xiong X."/>
            <person name="Gou J."/>
            <person name="Liao Q."/>
            <person name="Li Y."/>
            <person name="Zhou Q."/>
            <person name="Bi G."/>
            <person name="Li C."/>
            <person name="Du R."/>
            <person name="Wang X."/>
            <person name="Sun T."/>
            <person name="Guo L."/>
            <person name="Liang H."/>
            <person name="Lu P."/>
            <person name="Wu Y."/>
            <person name="Zhang Z."/>
            <person name="Ro D.K."/>
            <person name="Shang Y."/>
            <person name="Huang S."/>
            <person name="Yan J."/>
        </authorList>
    </citation>
    <scope>NUCLEOTIDE SEQUENCE [LARGE SCALE GENOMIC DNA]</scope>
    <source>
        <strain evidence="4">Ta-2019</strain>
    </source>
</reference>
<feature type="repeat" description="ANK" evidence="3">
    <location>
        <begin position="6"/>
        <end position="33"/>
    </location>
</feature>
<keyword evidence="1" id="KW-0677">Repeat</keyword>
<dbReference type="GO" id="GO:0005886">
    <property type="term" value="C:plasma membrane"/>
    <property type="evidence" value="ECO:0007669"/>
    <property type="project" value="TreeGrafter"/>
</dbReference>
<feature type="non-terminal residue" evidence="4">
    <location>
        <position position="147"/>
    </location>
</feature>
<evidence type="ECO:0000256" key="2">
    <source>
        <dbReference type="ARBA" id="ARBA00023043"/>
    </source>
</evidence>
<proteinExistence type="predicted"/>
<keyword evidence="2 3" id="KW-0040">ANK repeat</keyword>
<organism evidence="4 5">
    <name type="scientific">Taxus chinensis</name>
    <name type="common">Chinese yew</name>
    <name type="synonym">Taxus wallichiana var. chinensis</name>
    <dbReference type="NCBI Taxonomy" id="29808"/>
    <lineage>
        <taxon>Eukaryota</taxon>
        <taxon>Viridiplantae</taxon>
        <taxon>Streptophyta</taxon>
        <taxon>Embryophyta</taxon>
        <taxon>Tracheophyta</taxon>
        <taxon>Spermatophyta</taxon>
        <taxon>Pinopsida</taxon>
        <taxon>Pinidae</taxon>
        <taxon>Conifers II</taxon>
        <taxon>Cupressales</taxon>
        <taxon>Taxaceae</taxon>
        <taxon>Taxus</taxon>
    </lineage>
</organism>
<dbReference type="EMBL" id="JAHRHJ020003813">
    <property type="protein sequence ID" value="KAH9290436.1"/>
    <property type="molecule type" value="Genomic_DNA"/>
</dbReference>
<name>A0AA38BXQ5_TAXCH</name>
<keyword evidence="5" id="KW-1185">Reference proteome</keyword>